<gene>
    <name evidence="1" type="ORF">AVDCRST_MAG04-2492</name>
</gene>
<name>A0A6J4IQZ4_9PROT</name>
<feature type="non-terminal residue" evidence="1">
    <location>
        <position position="1"/>
    </location>
</feature>
<dbReference type="EMBL" id="CADCTL010000177">
    <property type="protein sequence ID" value="CAA9259508.1"/>
    <property type="molecule type" value="Genomic_DNA"/>
</dbReference>
<sequence length="29" mass="3137">MERHAVRRRVHRALPVGEDGGLGGGALRL</sequence>
<reference evidence="1" key="1">
    <citation type="submission" date="2020-02" db="EMBL/GenBank/DDBJ databases">
        <authorList>
            <person name="Meier V. D."/>
        </authorList>
    </citation>
    <scope>NUCLEOTIDE SEQUENCE</scope>
    <source>
        <strain evidence="1">AVDCRST_MAG04</strain>
    </source>
</reference>
<feature type="non-terminal residue" evidence="1">
    <location>
        <position position="29"/>
    </location>
</feature>
<proteinExistence type="predicted"/>
<evidence type="ECO:0000313" key="1">
    <source>
        <dbReference type="EMBL" id="CAA9259508.1"/>
    </source>
</evidence>
<dbReference type="AlphaFoldDB" id="A0A6J4IQZ4"/>
<accession>A0A6J4IQZ4</accession>
<protein>
    <submittedName>
        <fullName evidence="1">Uncharacterized protein</fullName>
    </submittedName>
</protein>
<organism evidence="1">
    <name type="scientific">uncultured Acetobacteraceae bacterium</name>
    <dbReference type="NCBI Taxonomy" id="169975"/>
    <lineage>
        <taxon>Bacteria</taxon>
        <taxon>Pseudomonadati</taxon>
        <taxon>Pseudomonadota</taxon>
        <taxon>Alphaproteobacteria</taxon>
        <taxon>Acetobacterales</taxon>
        <taxon>Acetobacteraceae</taxon>
        <taxon>environmental samples</taxon>
    </lineage>
</organism>